<accession>A0A8K1FGT9</accession>
<feature type="compositionally biased region" description="Polar residues" evidence="2">
    <location>
        <begin position="439"/>
        <end position="462"/>
    </location>
</feature>
<organism evidence="3 4">
    <name type="scientific">Pythium oligandrum</name>
    <name type="common">Mycoparasitic fungus</name>
    <dbReference type="NCBI Taxonomy" id="41045"/>
    <lineage>
        <taxon>Eukaryota</taxon>
        <taxon>Sar</taxon>
        <taxon>Stramenopiles</taxon>
        <taxon>Oomycota</taxon>
        <taxon>Peronosporomycetes</taxon>
        <taxon>Pythiales</taxon>
        <taxon>Pythiaceae</taxon>
        <taxon>Pythium</taxon>
    </lineage>
</organism>
<dbReference type="Pfam" id="PF05794">
    <property type="entry name" value="Tcp11"/>
    <property type="match status" value="1"/>
</dbReference>
<proteinExistence type="inferred from homology"/>
<feature type="compositionally biased region" description="Basic and acidic residues" evidence="2">
    <location>
        <begin position="424"/>
        <end position="437"/>
    </location>
</feature>
<dbReference type="InterPro" id="IPR008862">
    <property type="entry name" value="Tcp11"/>
</dbReference>
<feature type="region of interest" description="Disordered" evidence="2">
    <location>
        <begin position="417"/>
        <end position="468"/>
    </location>
</feature>
<comment type="similarity">
    <text evidence="1">Belongs to the TCP11 family.</text>
</comment>
<dbReference type="PANTHER" id="PTHR12832">
    <property type="entry name" value="TESTIS-SPECIFIC PROTEIN PBS13 T-COMPLEX 11"/>
    <property type="match status" value="1"/>
</dbReference>
<dbReference type="AlphaFoldDB" id="A0A8K1FGT9"/>
<dbReference type="OrthoDB" id="276323at2759"/>
<evidence type="ECO:0000313" key="3">
    <source>
        <dbReference type="EMBL" id="TMW58093.1"/>
    </source>
</evidence>
<evidence type="ECO:0000313" key="4">
    <source>
        <dbReference type="Proteomes" id="UP000794436"/>
    </source>
</evidence>
<dbReference type="Proteomes" id="UP000794436">
    <property type="component" value="Unassembled WGS sequence"/>
</dbReference>
<comment type="caution">
    <text evidence="3">The sequence shown here is derived from an EMBL/GenBank/DDBJ whole genome shotgun (WGS) entry which is preliminary data.</text>
</comment>
<dbReference type="GO" id="GO:0007165">
    <property type="term" value="P:signal transduction"/>
    <property type="evidence" value="ECO:0007669"/>
    <property type="project" value="TreeGrafter"/>
</dbReference>
<sequence>MVNPARNKSTCQLRLEARSLAYQQKRQEPPQADDIQRRIQRATETRIGHQRQRKARAHARVLHAKRVAAEIHAQRREALTQSRLAVREKVEVADQRRREQLEKLQEICKRRVEQVLEKVEGVKEVQRYREERQRRLLEDQQLEAARRREEQTQKMVQRLSQRWQCVESVKDRVQRVKFIQRWYRRHVDARKATVKVQAVKAHIERLVASWDKIGKTNFEESMMVMQDRDLARAAQYVMRVLLPSAASGDQSPSPKNASPRSKGASFRVLLMVGMLAAHPNEIMENNQCPRLVFGSKSVLRDMECILVRLEEGEQNPRALKSSVAQLEARFAFYFDMFSLWKDRDAERLAAEMLRGYHDIYRTKVHYAAKDVNLDGDGMHQLIHQTEKQLAQLRSALAQVIGKDEAVARIKAVEASVDESSAPFEMEREAEPSPEKPKTRSSPQKPTTNGVSVPIQRSSQAETAQPPAQVESFLSDEKLVHELILNPDFRIPTQGANSDSLASRIRDNMLKAYWDQAVAANDPKMLLQNLEELRALFTSAVKARADLVGEINDALHPAAMQDLFSNASDHFAEIKGRCGHILQVILRAEAPARAESTHDFVAAFDSAFRELVSQESSDVSRPVRILVDFLAFALKKVEEIRTDMLNVHLGMLSTYLSRHGTAYEQKKFNEKVSSGVQLPMTSQWIATELERQWAKMSSEERSRLVQGDTSAVRMSLRSSMMALIVSYVDGKAGVWPELFVMDAERIRSYRDSMDRMTVVCSLLVVVQDYLARRRFVVPRDFFGLLAKDLGDLLRSAGVSGSHLIARVMNEIKQSQTSHGINVEDDPEFVALEQRLQSTFQSGSPVFGLFFSRVVGAVESVALHERSQWEMHASLAPFENELRALAISVQKLFKHNEVVHASFYNAAIKNAIANFQQASQLD</sequence>
<evidence type="ECO:0000256" key="2">
    <source>
        <dbReference type="SAM" id="MobiDB-lite"/>
    </source>
</evidence>
<reference evidence="3" key="1">
    <citation type="submission" date="2019-03" db="EMBL/GenBank/DDBJ databases">
        <title>Long read genome sequence of the mycoparasitic Pythium oligandrum ATCC 38472 isolated from sugarbeet rhizosphere.</title>
        <authorList>
            <person name="Gaulin E."/>
        </authorList>
    </citation>
    <scope>NUCLEOTIDE SEQUENCE</scope>
    <source>
        <strain evidence="3">ATCC 38472_TT</strain>
    </source>
</reference>
<dbReference type="EMBL" id="SPLM01000112">
    <property type="protein sequence ID" value="TMW58093.1"/>
    <property type="molecule type" value="Genomic_DNA"/>
</dbReference>
<name>A0A8K1FGT9_PYTOL</name>
<dbReference type="PANTHER" id="PTHR12832:SF11">
    <property type="entry name" value="LD23868P"/>
    <property type="match status" value="1"/>
</dbReference>
<protein>
    <submittedName>
        <fullName evidence="3">Uncharacterized protein</fullName>
    </submittedName>
</protein>
<keyword evidence="4" id="KW-1185">Reference proteome</keyword>
<evidence type="ECO:0000256" key="1">
    <source>
        <dbReference type="ARBA" id="ARBA00010954"/>
    </source>
</evidence>
<gene>
    <name evidence="3" type="ORF">Poli38472_011681</name>
</gene>